<evidence type="ECO:0000313" key="2">
    <source>
        <dbReference type="EMBL" id="KXS98078.1"/>
    </source>
</evidence>
<accession>A0A139H6T3</accession>
<feature type="compositionally biased region" description="Basic and acidic residues" evidence="1">
    <location>
        <begin position="283"/>
        <end position="295"/>
    </location>
</feature>
<feature type="compositionally biased region" description="Basic and acidic residues" evidence="1">
    <location>
        <begin position="210"/>
        <end position="237"/>
    </location>
</feature>
<evidence type="ECO:0000313" key="3">
    <source>
        <dbReference type="Proteomes" id="UP000070133"/>
    </source>
</evidence>
<feature type="region of interest" description="Disordered" evidence="1">
    <location>
        <begin position="151"/>
        <end position="303"/>
    </location>
</feature>
<comment type="caution">
    <text evidence="2">The sequence shown here is derived from an EMBL/GenBank/DDBJ whole genome shotgun (WGS) entry which is preliminary data.</text>
</comment>
<name>A0A139H6T3_9PEZI</name>
<feature type="compositionally biased region" description="Basic and acidic residues" evidence="1">
    <location>
        <begin position="12"/>
        <end position="29"/>
    </location>
</feature>
<feature type="compositionally biased region" description="Pro residues" evidence="1">
    <location>
        <begin position="55"/>
        <end position="64"/>
    </location>
</feature>
<feature type="compositionally biased region" description="Acidic residues" evidence="1">
    <location>
        <begin position="156"/>
        <end position="167"/>
    </location>
</feature>
<protein>
    <submittedName>
        <fullName evidence="2">Uncharacterized protein</fullName>
    </submittedName>
</protein>
<feature type="compositionally biased region" description="Basic and acidic residues" evidence="1">
    <location>
        <begin position="168"/>
        <end position="181"/>
    </location>
</feature>
<dbReference type="AlphaFoldDB" id="A0A139H6T3"/>
<keyword evidence="3" id="KW-1185">Reference proteome</keyword>
<dbReference type="EMBL" id="LFZN01000123">
    <property type="protein sequence ID" value="KXS98078.1"/>
    <property type="molecule type" value="Genomic_DNA"/>
</dbReference>
<sequence length="303" mass="33946">MKRKYLCDDDGESSHRLATDKRRRYDPPRHLSPPRSESPPADRAGDQPRQHLSPPLSPPSPPTPQSARAGDAHSATIFSAKWPSQFNSHTGTQLADPELLIARLQQVERHRESGLEHSWRVAKYGEEVALMYPGNLTPPYIREEWWRDQQRKEDELWQEIDESDCEWQEERNDDSGEHDTCDAQSEGQGGCEDTRKEQEEGVDGTDNQLELEKSHVGDEGLARNRSHESVKEARDADVPDPGTADQNQAEGAAGSQSGDDTTTRMKPVGPLGEPDAAEEEEEQRTNDKVVKTHDTEEQDAVAA</sequence>
<feature type="region of interest" description="Disordered" evidence="1">
    <location>
        <begin position="1"/>
        <end position="93"/>
    </location>
</feature>
<feature type="compositionally biased region" description="Polar residues" evidence="1">
    <location>
        <begin position="82"/>
        <end position="93"/>
    </location>
</feature>
<organism evidence="2 3">
    <name type="scientific">Pseudocercospora eumusae</name>
    <dbReference type="NCBI Taxonomy" id="321146"/>
    <lineage>
        <taxon>Eukaryota</taxon>
        <taxon>Fungi</taxon>
        <taxon>Dikarya</taxon>
        <taxon>Ascomycota</taxon>
        <taxon>Pezizomycotina</taxon>
        <taxon>Dothideomycetes</taxon>
        <taxon>Dothideomycetidae</taxon>
        <taxon>Mycosphaerellales</taxon>
        <taxon>Mycosphaerellaceae</taxon>
        <taxon>Pseudocercospora</taxon>
    </lineage>
</organism>
<evidence type="ECO:0000256" key="1">
    <source>
        <dbReference type="SAM" id="MobiDB-lite"/>
    </source>
</evidence>
<dbReference type="Proteomes" id="UP000070133">
    <property type="component" value="Unassembled WGS sequence"/>
</dbReference>
<proteinExistence type="predicted"/>
<reference evidence="2 3" key="1">
    <citation type="submission" date="2015-07" db="EMBL/GenBank/DDBJ databases">
        <title>Comparative genomics of the Sigatoka disease complex on banana suggests a link between parallel evolutionary changes in Pseudocercospora fijiensis and Pseudocercospora eumusae and increased virulence on the banana host.</title>
        <authorList>
            <person name="Chang T.-C."/>
            <person name="Salvucci A."/>
            <person name="Crous P.W."/>
            <person name="Stergiopoulos I."/>
        </authorList>
    </citation>
    <scope>NUCLEOTIDE SEQUENCE [LARGE SCALE GENOMIC DNA]</scope>
    <source>
        <strain evidence="2 3">CBS 114824</strain>
    </source>
</reference>
<feature type="compositionally biased region" description="Polar residues" evidence="1">
    <location>
        <begin position="244"/>
        <end position="260"/>
    </location>
</feature>
<gene>
    <name evidence="2" type="ORF">AC578_1459</name>
</gene>